<protein>
    <recommendedName>
        <fullName evidence="8">Tagatose-6-phosphate kinase</fullName>
        <ecNumber evidence="8">2.7.1.144</ecNumber>
    </recommendedName>
</protein>
<sequence>MIYTVTLNPALDYFMNYESLSLGEVNRTGKTQISAGGKGIMESRMLSLLGAESKALGFLGGFSGQYIKDFLNENQIDSDFTEIADLTRINVKLKSQENETSLDATGPKLEEKEIKHFLEKFNHLTPNDIVVFAGTIPKTLGEDFYERLIEKVQECGATFVMDVDGQKLLDSLPAHPLLIKPNREELEAIFGTSFENNEQIIPYGKKLLDMGAQNVIVSMAGDGALLFTNEKVYFAQGIKGELKNSIGAGDSTVAGFLAEYSQSKDPLLAFRQAIACGTSKAFSDDMPSRAFLEDIYKKVNISEVK</sequence>
<evidence type="ECO:0000256" key="6">
    <source>
        <dbReference type="ARBA" id="ARBA00022840"/>
    </source>
</evidence>
<evidence type="ECO:0000259" key="10">
    <source>
        <dbReference type="Pfam" id="PF00294"/>
    </source>
</evidence>
<gene>
    <name evidence="11" type="ORF">U725_01050</name>
</gene>
<dbReference type="PATRIC" id="fig|1415168.3.peg.1115"/>
<dbReference type="GO" id="GO:0005524">
    <property type="term" value="F:ATP binding"/>
    <property type="evidence" value="ECO:0007669"/>
    <property type="project" value="UniProtKB-UniRule"/>
</dbReference>
<dbReference type="GO" id="GO:2001059">
    <property type="term" value="P:D-tagatose 6-phosphate catabolic process"/>
    <property type="evidence" value="ECO:0007669"/>
    <property type="project" value="UniProtKB-UniPathway"/>
</dbReference>
<evidence type="ECO:0000256" key="7">
    <source>
        <dbReference type="ARBA" id="ARBA00047745"/>
    </source>
</evidence>
<dbReference type="Gene3D" id="3.40.1190.20">
    <property type="match status" value="1"/>
</dbReference>
<dbReference type="Pfam" id="PF00294">
    <property type="entry name" value="PfkB"/>
    <property type="match status" value="1"/>
</dbReference>
<dbReference type="GO" id="GO:0009024">
    <property type="term" value="F:tagatose-6-phosphate kinase activity"/>
    <property type="evidence" value="ECO:0007669"/>
    <property type="project" value="UniProtKB-EC"/>
</dbReference>
<dbReference type="EMBL" id="AZSI01000022">
    <property type="protein sequence ID" value="KEY62825.1"/>
    <property type="molecule type" value="Genomic_DNA"/>
</dbReference>
<comment type="pathway">
    <text evidence="8">Carbohydrate metabolism; D-tagatose 6-phosphate degradation; D-glyceraldehyde 3-phosphate and glycerone phosphate from D-tagatose 6-phosphate: step 1/2.</text>
</comment>
<evidence type="ECO:0000256" key="3">
    <source>
        <dbReference type="ARBA" id="ARBA00022736"/>
    </source>
</evidence>
<dbReference type="GO" id="GO:0005988">
    <property type="term" value="P:lactose metabolic process"/>
    <property type="evidence" value="ECO:0007669"/>
    <property type="project" value="UniProtKB-KW"/>
</dbReference>
<keyword evidence="5 9" id="KW-0418">Kinase</keyword>
<organism evidence="11 12">
    <name type="scientific">Lactococcus cremoris subsp. cremoris GE214</name>
    <dbReference type="NCBI Taxonomy" id="1415168"/>
    <lineage>
        <taxon>Bacteria</taxon>
        <taxon>Bacillati</taxon>
        <taxon>Bacillota</taxon>
        <taxon>Bacilli</taxon>
        <taxon>Lactobacillales</taxon>
        <taxon>Streptococcaceae</taxon>
        <taxon>Lactococcus</taxon>
        <taxon>Lactococcus cremoris subsp. cremoris</taxon>
    </lineage>
</organism>
<dbReference type="InterPro" id="IPR011611">
    <property type="entry name" value="PfkB_dom"/>
</dbReference>
<proteinExistence type="inferred from homology"/>
<dbReference type="GO" id="GO:0005829">
    <property type="term" value="C:cytosol"/>
    <property type="evidence" value="ECO:0007669"/>
    <property type="project" value="TreeGrafter"/>
</dbReference>
<evidence type="ECO:0000256" key="8">
    <source>
        <dbReference type="PIRNR" id="PIRNR000535"/>
    </source>
</evidence>
<evidence type="ECO:0000256" key="1">
    <source>
        <dbReference type="ARBA" id="ARBA00005380"/>
    </source>
</evidence>
<dbReference type="PROSITE" id="PS00584">
    <property type="entry name" value="PFKB_KINASES_2"/>
    <property type="match status" value="1"/>
</dbReference>
<dbReference type="UniPathway" id="UPA00704">
    <property type="reaction ID" value="UER00715"/>
</dbReference>
<comment type="similarity">
    <text evidence="8">Belongs to the carbohydrate kinase PfkB family. LacC subfamily.</text>
</comment>
<dbReference type="GO" id="GO:0044281">
    <property type="term" value="P:small molecule metabolic process"/>
    <property type="evidence" value="ECO:0007669"/>
    <property type="project" value="UniProtKB-ARBA"/>
</dbReference>
<dbReference type="GO" id="GO:0016052">
    <property type="term" value="P:carbohydrate catabolic process"/>
    <property type="evidence" value="ECO:0007669"/>
    <property type="project" value="UniProtKB-ARBA"/>
</dbReference>
<dbReference type="NCBIfam" id="TIGR03828">
    <property type="entry name" value="pfkB"/>
    <property type="match status" value="1"/>
</dbReference>
<dbReference type="GO" id="GO:0008662">
    <property type="term" value="F:1-phosphofructokinase activity"/>
    <property type="evidence" value="ECO:0007669"/>
    <property type="project" value="UniProtKB-UniRule"/>
</dbReference>
<comment type="function">
    <text evidence="9">Catalyzes the ATP-dependent phosphorylation of fructose-l-phosphate to fructose-l,6-bisphosphate.</text>
</comment>
<dbReference type="InterPro" id="IPR022463">
    <property type="entry name" value="1-PFruKinase"/>
</dbReference>
<evidence type="ECO:0000256" key="9">
    <source>
        <dbReference type="RuleBase" id="RU369061"/>
    </source>
</evidence>
<keyword evidence="3 8" id="KW-0423">Lactose metabolism</keyword>
<accession>A0A084ABZ6</accession>
<dbReference type="AlphaFoldDB" id="A0A084ABZ6"/>
<evidence type="ECO:0000313" key="11">
    <source>
        <dbReference type="EMBL" id="KEY62825.1"/>
    </source>
</evidence>
<comment type="catalytic activity">
    <reaction evidence="8">
        <text>D-tagatofuranose 6-phosphate + ATP = D-tagatofuranose 1,6-bisphosphate + ADP + H(+)</text>
        <dbReference type="Rhea" id="RHEA:12420"/>
        <dbReference type="ChEBI" id="CHEBI:15378"/>
        <dbReference type="ChEBI" id="CHEBI:30616"/>
        <dbReference type="ChEBI" id="CHEBI:58694"/>
        <dbReference type="ChEBI" id="CHEBI:58695"/>
        <dbReference type="ChEBI" id="CHEBI:456216"/>
        <dbReference type="EC" id="2.7.1.144"/>
    </reaction>
</comment>
<dbReference type="FunFam" id="3.40.1190.20:FF:000001">
    <property type="entry name" value="Phosphofructokinase"/>
    <property type="match status" value="1"/>
</dbReference>
<dbReference type="InterPro" id="IPR002173">
    <property type="entry name" value="Carboh/pur_kinase_PfkB_CS"/>
</dbReference>
<dbReference type="PANTHER" id="PTHR46566:SF1">
    <property type="entry name" value="1-PHOSPHOFRUCTOKINASE"/>
    <property type="match status" value="1"/>
</dbReference>
<dbReference type="InterPro" id="IPR017583">
    <property type="entry name" value="Tagatose/fructose_Pkinase"/>
</dbReference>
<dbReference type="SUPFAM" id="SSF53613">
    <property type="entry name" value="Ribokinase-like"/>
    <property type="match status" value="1"/>
</dbReference>
<evidence type="ECO:0000256" key="5">
    <source>
        <dbReference type="ARBA" id="ARBA00022777"/>
    </source>
</evidence>
<keyword evidence="4 8" id="KW-0547">Nucleotide-binding</keyword>
<evidence type="ECO:0000313" key="12">
    <source>
        <dbReference type="Proteomes" id="UP000028401"/>
    </source>
</evidence>
<dbReference type="Proteomes" id="UP000028401">
    <property type="component" value="Unassembled WGS sequence"/>
</dbReference>
<comment type="catalytic activity">
    <reaction evidence="7 9">
        <text>beta-D-fructose 1-phosphate + ATP = beta-D-fructose 1,6-bisphosphate + ADP + H(+)</text>
        <dbReference type="Rhea" id="RHEA:14213"/>
        <dbReference type="ChEBI" id="CHEBI:15378"/>
        <dbReference type="ChEBI" id="CHEBI:30616"/>
        <dbReference type="ChEBI" id="CHEBI:32966"/>
        <dbReference type="ChEBI" id="CHEBI:138881"/>
        <dbReference type="ChEBI" id="CHEBI:456216"/>
        <dbReference type="EC" id="2.7.1.56"/>
    </reaction>
</comment>
<keyword evidence="2 8" id="KW-0808">Transferase</keyword>
<reference evidence="11 12" key="1">
    <citation type="submission" date="2014-06" db="EMBL/GenBank/DDBJ databases">
        <title>Draft genome sequence of the putrescine producing strain Lactococcus lactis subsp cremoris GE214.</title>
        <authorList>
            <person name="Ladero V."/>
            <person name="Linares D.M."/>
            <person name="del Rio B."/>
            <person name="Mayo B."/>
            <person name="Martin M.C."/>
            <person name="Fernandez M."/>
            <person name="Alvarez M.A."/>
        </authorList>
    </citation>
    <scope>NUCLEOTIDE SEQUENCE [LARGE SCALE GENOMIC DNA]</scope>
    <source>
        <strain evidence="11 12">GE214</strain>
    </source>
</reference>
<dbReference type="EC" id="2.7.1.144" evidence="8"/>
<name>A0A084ABZ6_LACLC</name>
<dbReference type="PANTHER" id="PTHR46566">
    <property type="entry name" value="1-PHOSPHOFRUCTOKINASE-RELATED"/>
    <property type="match status" value="1"/>
</dbReference>
<dbReference type="PIRSF" id="PIRSF000535">
    <property type="entry name" value="1PFK/6PFK/LacC"/>
    <property type="match status" value="1"/>
</dbReference>
<evidence type="ECO:0000256" key="4">
    <source>
        <dbReference type="ARBA" id="ARBA00022741"/>
    </source>
</evidence>
<dbReference type="RefSeq" id="WP_042748061.1">
    <property type="nucleotide sequence ID" value="NZ_AZSI01000022.1"/>
</dbReference>
<dbReference type="CDD" id="cd01164">
    <property type="entry name" value="FruK_PfkB_like"/>
    <property type="match status" value="1"/>
</dbReference>
<dbReference type="InterPro" id="IPR029056">
    <property type="entry name" value="Ribokinase-like"/>
</dbReference>
<keyword evidence="6 8" id="KW-0067">ATP-binding</keyword>
<dbReference type="NCBIfam" id="TIGR03168">
    <property type="entry name" value="1-PFK"/>
    <property type="match status" value="1"/>
</dbReference>
<feature type="domain" description="Carbohydrate kinase PfkB" evidence="10">
    <location>
        <begin position="13"/>
        <end position="278"/>
    </location>
</feature>
<comment type="similarity">
    <text evidence="1">Belongs to the carbohydrate kinase pfkB family.</text>
</comment>
<comment type="caution">
    <text evidence="11">The sequence shown here is derived from an EMBL/GenBank/DDBJ whole genome shotgun (WGS) entry which is preliminary data.</text>
</comment>
<evidence type="ECO:0000256" key="2">
    <source>
        <dbReference type="ARBA" id="ARBA00022679"/>
    </source>
</evidence>